<dbReference type="EMBL" id="JACOOZ010000005">
    <property type="protein sequence ID" value="MBC5667891.1"/>
    <property type="molecule type" value="Genomic_DNA"/>
</dbReference>
<evidence type="ECO:0000256" key="1">
    <source>
        <dbReference type="PIRNR" id="PIRNR018571"/>
    </source>
</evidence>
<keyword evidence="1" id="KW-0064">Aspartyl protease</keyword>
<comment type="subcellular location">
    <subcellularLocation>
        <location evidence="1">Cell membrane</location>
    </subcellularLocation>
</comment>
<comment type="similarity">
    <text evidence="1">Belongs to the peptidase U4 family.</text>
</comment>
<organism evidence="3 4">
    <name type="scientific">Eubacterium segne</name>
    <dbReference type="NCBI Taxonomy" id="2763045"/>
    <lineage>
        <taxon>Bacteria</taxon>
        <taxon>Bacillati</taxon>
        <taxon>Bacillota</taxon>
        <taxon>Clostridia</taxon>
        <taxon>Eubacteriales</taxon>
        <taxon>Eubacteriaceae</taxon>
        <taxon>Eubacterium</taxon>
    </lineage>
</organism>
<sequence length="272" mass="30680">MTQTIYLDVYFGFNFLMDFLVLLILGIIIKTKKHIARTVISAIIGGIYATIVLMLKLEGGITYFLTYMIMAEVLIVIAFGGDNLKANLRNIAILYSITFLLNGLLNLLYFNLENKNIVQGAQNTYYGKTNIFIILLVGIMVCVIVKYGRKKILNYIKRVGNIYTAYLFINDTKISAIALRDTGNSLIEPVTKKPVSIIEEDKLAEADMENMKYIFVPYNTVGKSHGLMKAFVVDKLVVNDITTEKAIIGIYKGKLSQNNKYEMILNPDILNK</sequence>
<dbReference type="Proteomes" id="UP000597877">
    <property type="component" value="Unassembled WGS sequence"/>
</dbReference>
<keyword evidence="1" id="KW-0749">Sporulation</keyword>
<keyword evidence="2" id="KW-1133">Transmembrane helix</keyword>
<reference evidence="3 4" key="1">
    <citation type="submission" date="2020-08" db="EMBL/GenBank/DDBJ databases">
        <title>Genome public.</title>
        <authorList>
            <person name="Liu C."/>
            <person name="Sun Q."/>
        </authorList>
    </citation>
    <scope>NUCLEOTIDE SEQUENCE [LARGE SCALE GENOMIC DNA]</scope>
    <source>
        <strain evidence="3 4">BX4</strain>
    </source>
</reference>
<feature type="transmembrane region" description="Helical" evidence="2">
    <location>
        <begin position="6"/>
        <end position="28"/>
    </location>
</feature>
<dbReference type="InterPro" id="IPR005081">
    <property type="entry name" value="SpoIIGA"/>
</dbReference>
<keyword evidence="1" id="KW-0378">Hydrolase</keyword>
<protein>
    <recommendedName>
        <fullName evidence="1">Sporulation sigma-E factor-processing peptidase</fullName>
        <ecNumber evidence="1">3.4.23.-</ecNumber>
    </recommendedName>
    <alternativeName>
        <fullName evidence="1">Membrane-associated aspartic protease</fullName>
    </alternativeName>
    <alternativeName>
        <fullName evidence="1">Stage II sporulation protein GA</fullName>
    </alternativeName>
</protein>
<keyword evidence="1" id="KW-1003">Cell membrane</keyword>
<evidence type="ECO:0000313" key="3">
    <source>
        <dbReference type="EMBL" id="MBC5667891.1"/>
    </source>
</evidence>
<evidence type="ECO:0000313" key="4">
    <source>
        <dbReference type="Proteomes" id="UP000597877"/>
    </source>
</evidence>
<feature type="transmembrane region" description="Helical" evidence="2">
    <location>
        <begin position="92"/>
        <end position="110"/>
    </location>
</feature>
<proteinExistence type="inferred from homology"/>
<dbReference type="EC" id="3.4.23.-" evidence="1"/>
<accession>A0ABR7F2Q9</accession>
<feature type="transmembrane region" description="Helical" evidence="2">
    <location>
        <begin position="130"/>
        <end position="148"/>
    </location>
</feature>
<name>A0ABR7F2Q9_9FIRM</name>
<comment type="function">
    <text evidence="1">Probable aspartic protease that is responsible for the proteolytic cleavage of the RNA polymerase sigma E factor (SigE/spoIIGB) to yield the active peptide in the mother cell during sporulation. Responds to a signal from the forespore that is triggered by the extracellular signal protein SpoIIR.</text>
</comment>
<keyword evidence="4" id="KW-1185">Reference proteome</keyword>
<dbReference type="Pfam" id="PF03419">
    <property type="entry name" value="Peptidase_U4"/>
    <property type="match status" value="1"/>
</dbReference>
<comment type="caution">
    <text evidence="3">The sequence shown here is derived from an EMBL/GenBank/DDBJ whole genome shotgun (WGS) entry which is preliminary data.</text>
</comment>
<dbReference type="PIRSF" id="PIRSF018571">
    <property type="entry name" value="SpoIIGA"/>
    <property type="match status" value="1"/>
</dbReference>
<feature type="transmembrane region" description="Helical" evidence="2">
    <location>
        <begin position="35"/>
        <end position="55"/>
    </location>
</feature>
<dbReference type="RefSeq" id="WP_118588695.1">
    <property type="nucleotide sequence ID" value="NZ_JACOOZ010000005.1"/>
</dbReference>
<feature type="transmembrane region" description="Helical" evidence="2">
    <location>
        <begin position="61"/>
        <end position="80"/>
    </location>
</feature>
<keyword evidence="2" id="KW-0812">Transmembrane</keyword>
<evidence type="ECO:0000256" key="2">
    <source>
        <dbReference type="SAM" id="Phobius"/>
    </source>
</evidence>
<gene>
    <name evidence="3" type="ORF">H8S00_07860</name>
</gene>
<keyword evidence="1" id="KW-0645">Protease</keyword>
<keyword evidence="1 2" id="KW-0472">Membrane</keyword>